<evidence type="ECO:0000313" key="5">
    <source>
        <dbReference type="Proteomes" id="UP000251889"/>
    </source>
</evidence>
<dbReference type="EMBL" id="QMFY01000018">
    <property type="protein sequence ID" value="RAV98379.1"/>
    <property type="molecule type" value="Genomic_DNA"/>
</dbReference>
<dbReference type="InterPro" id="IPR036514">
    <property type="entry name" value="SGNH_hydro_sf"/>
</dbReference>
<dbReference type="OrthoDB" id="9816001at2"/>
<accession>A0A364XY78</accession>
<keyword evidence="5" id="KW-1185">Reference proteome</keyword>
<dbReference type="AlphaFoldDB" id="A0A364XY78"/>
<evidence type="ECO:0000259" key="3">
    <source>
        <dbReference type="Pfam" id="PF03629"/>
    </source>
</evidence>
<dbReference type="SUPFAM" id="SSF52266">
    <property type="entry name" value="SGNH hydrolase"/>
    <property type="match status" value="1"/>
</dbReference>
<dbReference type="PANTHER" id="PTHR22901">
    <property type="entry name" value="SIALATE O-ACETYLESTERASE"/>
    <property type="match status" value="1"/>
</dbReference>
<keyword evidence="1" id="KW-0378">Hydrolase</keyword>
<dbReference type="InterPro" id="IPR039329">
    <property type="entry name" value="SIAE"/>
</dbReference>
<dbReference type="InterPro" id="IPR005181">
    <property type="entry name" value="SASA"/>
</dbReference>
<feature type="domain" description="Sialate O-acetylesterase" evidence="3">
    <location>
        <begin position="105"/>
        <end position="349"/>
    </location>
</feature>
<keyword evidence="2" id="KW-0732">Signal</keyword>
<protein>
    <submittedName>
        <fullName evidence="4">Sialate O-acetylesterase</fullName>
    </submittedName>
</protein>
<comment type="caution">
    <text evidence="4">The sequence shown here is derived from an EMBL/GenBank/DDBJ whole genome shotgun (WGS) entry which is preliminary data.</text>
</comment>
<dbReference type="RefSeq" id="WP_112749464.1">
    <property type="nucleotide sequence ID" value="NZ_QMFY01000018.1"/>
</dbReference>
<dbReference type="Pfam" id="PF03629">
    <property type="entry name" value="SASA"/>
    <property type="match status" value="1"/>
</dbReference>
<dbReference type="GO" id="GO:0005975">
    <property type="term" value="P:carbohydrate metabolic process"/>
    <property type="evidence" value="ECO:0007669"/>
    <property type="project" value="TreeGrafter"/>
</dbReference>
<evidence type="ECO:0000256" key="1">
    <source>
        <dbReference type="ARBA" id="ARBA00022801"/>
    </source>
</evidence>
<organism evidence="4 5">
    <name type="scientific">Pseudochryseolinea flava</name>
    <dbReference type="NCBI Taxonomy" id="2059302"/>
    <lineage>
        <taxon>Bacteria</taxon>
        <taxon>Pseudomonadati</taxon>
        <taxon>Bacteroidota</taxon>
        <taxon>Cytophagia</taxon>
        <taxon>Cytophagales</taxon>
        <taxon>Fulvivirgaceae</taxon>
        <taxon>Pseudochryseolinea</taxon>
    </lineage>
</organism>
<evidence type="ECO:0000256" key="2">
    <source>
        <dbReference type="SAM" id="SignalP"/>
    </source>
</evidence>
<name>A0A364XY78_9BACT</name>
<feature type="signal peptide" evidence="2">
    <location>
        <begin position="1"/>
        <end position="19"/>
    </location>
</feature>
<dbReference type="Proteomes" id="UP000251889">
    <property type="component" value="Unassembled WGS sequence"/>
</dbReference>
<dbReference type="PANTHER" id="PTHR22901:SF0">
    <property type="entry name" value="SIALATE O-ACETYLESTERASE"/>
    <property type="match status" value="1"/>
</dbReference>
<dbReference type="GO" id="GO:0001681">
    <property type="term" value="F:sialate O-acetylesterase activity"/>
    <property type="evidence" value="ECO:0007669"/>
    <property type="project" value="InterPro"/>
</dbReference>
<reference evidence="4 5" key="1">
    <citation type="submission" date="2018-06" db="EMBL/GenBank/DDBJ databases">
        <title>Chryseolinea flavus sp. nov., a member of the phylum Bacteroidetes isolated from soil.</title>
        <authorList>
            <person name="Li Y."/>
            <person name="Wang J."/>
        </authorList>
    </citation>
    <scope>NUCLEOTIDE SEQUENCE [LARGE SCALE GENOMIC DNA]</scope>
    <source>
        <strain evidence="4 5">SDU1-6</strain>
    </source>
</reference>
<gene>
    <name evidence="4" type="ORF">DQQ10_23915</name>
</gene>
<sequence length="468" mass="52531">MRKTVLLITLLVATTTLHAQLRLASLFTDHMVIQQQSPVPIWGWSYPSQEVVIKVSWDTTTYRVKSLNTTEWRTFIFSPAAGGPHTITIKAGWEERVLKDVMSGEVWLCSGQSNMEWGMHMSADGKEVTEQVNDPNIRLFQVSRFAADAPQLRGEGEWKVCDKEAVRYFSAVGYFFAKRLNGQLNVPVGIISCAWGGTPAEAWIPKSIVYGNPTLRDAAAKLTDDKPWCPTKPEVVYNGMLRPLIPYRVAGVLWYQGEANVGSTAYKPLMEELIKDWRREFLYDFPFYYVQIAPFAGYGEFPSGALLREQQTKMLEIPNTGMVVVTDVVDDVKDIHPKYKKPVGERLANLALGDRYGKEGIAYRNPIFKQMNVEKGKVRISFDYVLTGLVSKGGEPNEFMIAGADKKFYPAKAKIEGKTVVVSAKEVKDPVAVRFAFKNGSLPNLFSTEGLPVNGFRTDSWGEEEVKK</sequence>
<feature type="chain" id="PRO_5016901778" evidence="2">
    <location>
        <begin position="20"/>
        <end position="468"/>
    </location>
</feature>
<dbReference type="Gene3D" id="3.40.50.1110">
    <property type="entry name" value="SGNH hydrolase"/>
    <property type="match status" value="1"/>
</dbReference>
<proteinExistence type="predicted"/>
<evidence type="ECO:0000313" key="4">
    <source>
        <dbReference type="EMBL" id="RAV98379.1"/>
    </source>
</evidence>